<keyword evidence="6" id="KW-0508">mRNA splicing</keyword>
<reference evidence="10" key="2">
    <citation type="submission" date="2020-06" db="EMBL/GenBank/DDBJ databases">
        <authorList>
            <person name="Sheffer M."/>
        </authorList>
    </citation>
    <scope>NUCLEOTIDE SEQUENCE</scope>
</reference>
<evidence type="ECO:0000256" key="8">
    <source>
        <dbReference type="SAM" id="MobiDB-lite"/>
    </source>
</evidence>
<protein>
    <submittedName>
        <fullName evidence="10">Splicing factor 3B subunit 1 like protein</fullName>
    </submittedName>
</protein>
<feature type="compositionally biased region" description="Low complexity" evidence="8">
    <location>
        <begin position="263"/>
        <end position="277"/>
    </location>
</feature>
<reference evidence="10" key="1">
    <citation type="journal article" date="2020" name="bioRxiv">
        <title>Chromosome-level reference genome of the European wasp spider Argiope bruennichi: a resource for studies on range expansion and evolutionary adaptation.</title>
        <authorList>
            <person name="Sheffer M.M."/>
            <person name="Hoppe A."/>
            <person name="Krehenwinkel H."/>
            <person name="Uhl G."/>
            <person name="Kuss A.W."/>
            <person name="Jensen L."/>
            <person name="Jensen C."/>
            <person name="Gillespie R.G."/>
            <person name="Hoff K.J."/>
            <person name="Prost S."/>
        </authorList>
    </citation>
    <scope>NUCLEOTIDE SEQUENCE</scope>
</reference>
<evidence type="ECO:0000256" key="1">
    <source>
        <dbReference type="ARBA" id="ARBA00004123"/>
    </source>
</evidence>
<dbReference type="Pfam" id="PF08920">
    <property type="entry name" value="SF3b1"/>
    <property type="match status" value="1"/>
</dbReference>
<evidence type="ECO:0000256" key="3">
    <source>
        <dbReference type="ARBA" id="ARBA00022664"/>
    </source>
</evidence>
<keyword evidence="3" id="KW-0507">mRNA processing</keyword>
<evidence type="ECO:0000256" key="7">
    <source>
        <dbReference type="ARBA" id="ARBA00023242"/>
    </source>
</evidence>
<dbReference type="SUPFAM" id="SSF48371">
    <property type="entry name" value="ARM repeat"/>
    <property type="match status" value="1"/>
</dbReference>
<dbReference type="EMBL" id="JABXBU010002231">
    <property type="protein sequence ID" value="KAF8764187.1"/>
    <property type="molecule type" value="Genomic_DNA"/>
</dbReference>
<dbReference type="Proteomes" id="UP000807504">
    <property type="component" value="Unassembled WGS sequence"/>
</dbReference>
<proteinExistence type="inferred from homology"/>
<organism evidence="10 11">
    <name type="scientific">Argiope bruennichi</name>
    <name type="common">Wasp spider</name>
    <name type="synonym">Aranea bruennichi</name>
    <dbReference type="NCBI Taxonomy" id="94029"/>
    <lineage>
        <taxon>Eukaryota</taxon>
        <taxon>Metazoa</taxon>
        <taxon>Ecdysozoa</taxon>
        <taxon>Arthropoda</taxon>
        <taxon>Chelicerata</taxon>
        <taxon>Arachnida</taxon>
        <taxon>Araneae</taxon>
        <taxon>Araneomorphae</taxon>
        <taxon>Entelegynae</taxon>
        <taxon>Araneoidea</taxon>
        <taxon>Araneidae</taxon>
        <taxon>Argiope</taxon>
    </lineage>
</organism>
<keyword evidence="7" id="KW-0539">Nucleus</keyword>
<dbReference type="GO" id="GO:0005681">
    <property type="term" value="C:spliceosomal complex"/>
    <property type="evidence" value="ECO:0007669"/>
    <property type="project" value="UniProtKB-KW"/>
</dbReference>
<comment type="similarity">
    <text evidence="2">Belongs to the SF3B1 family.</text>
</comment>
<dbReference type="InterPro" id="IPR034085">
    <property type="entry name" value="TOG"/>
</dbReference>
<evidence type="ECO:0000256" key="4">
    <source>
        <dbReference type="ARBA" id="ARBA00022728"/>
    </source>
</evidence>
<dbReference type="GO" id="GO:0000226">
    <property type="term" value="P:microtubule cytoskeleton organization"/>
    <property type="evidence" value="ECO:0007669"/>
    <property type="project" value="UniProtKB-ARBA"/>
</dbReference>
<evidence type="ECO:0000313" key="10">
    <source>
        <dbReference type="EMBL" id="KAF8764187.1"/>
    </source>
</evidence>
<feature type="compositionally biased region" description="Basic and acidic residues" evidence="8">
    <location>
        <begin position="291"/>
        <end position="304"/>
    </location>
</feature>
<keyword evidence="11" id="KW-1185">Reference proteome</keyword>
<dbReference type="InterPro" id="IPR011989">
    <property type="entry name" value="ARM-like"/>
</dbReference>
<dbReference type="FunFam" id="1.25.10.10:FF:000541">
    <property type="entry name" value="Splicing factor 3B subunit 1, putative"/>
    <property type="match status" value="1"/>
</dbReference>
<dbReference type="FunFam" id="1.25.10.10:FF:001513">
    <property type="entry name" value="Uncharacterized protein"/>
    <property type="match status" value="1"/>
</dbReference>
<dbReference type="InterPro" id="IPR054573">
    <property type="entry name" value="PP2A/SF3B1-like_HEAT"/>
</dbReference>
<feature type="compositionally biased region" description="Low complexity" evidence="8">
    <location>
        <begin position="350"/>
        <end position="361"/>
    </location>
</feature>
<keyword evidence="4" id="KW-0747">Spliceosome</keyword>
<accession>A0A8T0E215</accession>
<keyword evidence="5" id="KW-0677">Repeat</keyword>
<dbReference type="Pfam" id="PF22646">
    <property type="entry name" value="PPP2R1A-like_HEAT"/>
    <property type="match status" value="1"/>
</dbReference>
<dbReference type="GO" id="GO:0000245">
    <property type="term" value="P:spliceosomal complex assembly"/>
    <property type="evidence" value="ECO:0007669"/>
    <property type="project" value="InterPro"/>
</dbReference>
<evidence type="ECO:0000259" key="9">
    <source>
        <dbReference type="SMART" id="SM01349"/>
    </source>
</evidence>
<dbReference type="FunFam" id="1.25.10.10:FF:000039">
    <property type="entry name" value="Splicing factor 3B subunit 1"/>
    <property type="match status" value="1"/>
</dbReference>
<comment type="subcellular location">
    <subcellularLocation>
        <location evidence="1">Nucleus</location>
    </subcellularLocation>
</comment>
<evidence type="ECO:0000256" key="6">
    <source>
        <dbReference type="ARBA" id="ARBA00023187"/>
    </source>
</evidence>
<feature type="compositionally biased region" description="Polar residues" evidence="8">
    <location>
        <begin position="322"/>
        <end position="332"/>
    </location>
</feature>
<dbReference type="GO" id="GO:0003729">
    <property type="term" value="F:mRNA binding"/>
    <property type="evidence" value="ECO:0007669"/>
    <property type="project" value="InterPro"/>
</dbReference>
<evidence type="ECO:0000256" key="2">
    <source>
        <dbReference type="ARBA" id="ARBA00005754"/>
    </source>
</evidence>
<name>A0A8T0E215_ARGBR</name>
<dbReference type="InterPro" id="IPR016024">
    <property type="entry name" value="ARM-type_fold"/>
</dbReference>
<comment type="caution">
    <text evidence="10">The sequence shown here is derived from an EMBL/GenBank/DDBJ whole genome shotgun (WGS) entry which is preliminary data.</text>
</comment>
<evidence type="ECO:0000256" key="5">
    <source>
        <dbReference type="ARBA" id="ARBA00022737"/>
    </source>
</evidence>
<dbReference type="AlphaFoldDB" id="A0A8T0E215"/>
<dbReference type="SMART" id="SM01349">
    <property type="entry name" value="TOG"/>
    <property type="match status" value="1"/>
</dbReference>
<sequence>MANVAPRTHEEIEAQIRELQNRKANLSTEGEENGDGVPLTAGSYMDEDIYGGAKSKYEGYVTSIAANDEADADDDDYETTTLMNNKKASFTAPTTFLQELRGDKDYDPFGDRKIPRIADREDEYRAQRRKFMISPERLDPFADGGKTPDAQSRTYQVIMREQTLRKDQVELRKKISEKSKTGELKSTENGDVAAKPTKRRRWDQAAGDETPGTTPAKKKASSWDAAESHTPSNSRWDETPGRIPKGSETPGATPGQSTRMWDATPAHATPGAATPGHETPGHKATPSARRNRWDETPKTDRETPAHGSGWAETPRTDRTGTDLIQETPTPSASKRRSRWDETPSSQLGNQTPQTPSMMTPMTPMTPITPSGVTPTGTKAMGMATPTPGHIMAMTPEQIQAYRWEREIDERNRPLTDDELEAMFPPGYKVLQPPAGYIPIRTPARKLTSTPTPMAGTSGFFFQKEDPVKMMDAQPKVGPYVHKILVVIEPLLIDEDYYARVEGREIISNLAKAAGLATMISTMRPDIDNIDEYVRNTTARAFAVVASALGIPALLPFLKAVCRSKKSWQARHTGIKIVQQIAILMGCAILPHLRNLVEIIEHGLVDEQQKVRTITALALAALAEAATPYGIESFDSVLKPLWKGIRTHRGKGLAAFLKAIGYLIPLMDAEYANYYTREVMLILIREFQSPDEEMKKIVLKVVKQCCATDGVEPQYIKEDVLPHFFKHFWNHRMALDRRNYRQLVDTTVEIANKVGAAEIIHRIVDDLKDENEQYRKMVMETIEKIMANLGAADIDSRLEEQLIDGILYAFQEQTTEDMVMLNGFGTIVNALGKRVKPYLPQICGTILWRLNNKSAKVRQQAADLISRIAVVMKTCQEEKLMGHLGVVLYEYLGEEYPEVLGSILGALKAIVNVIGMHKMTPPIKDLLPRLTPILKNRHEKVQENCIDLVGRIADRGAEYVSAKEWMRICFELLELLKAHKKAIRRATVNTFGYIAKAIGPHDVLATLLNNLRVQERQNRVCTTVAIAIVAETCSPFTVLPALMNEYRVPELNVQNGVLKSLSFLFEYIGEMGKDYIYAVTPLLEDALMDRDLVHRQTACAAIQHMALGVYGFGCEDALVHLLNYVWPNIFETSPHLVQAFMGAVEGLRVALGPIKILQYCLQGLFHPARKVRDVYWKIYNTLYIGGQDSLVIGYPRVPDDSRNTFTRHELDMIL</sequence>
<dbReference type="InterPro" id="IPR038737">
    <property type="entry name" value="SF3b_su1-like"/>
</dbReference>
<evidence type="ECO:0000313" key="11">
    <source>
        <dbReference type="Proteomes" id="UP000807504"/>
    </source>
</evidence>
<dbReference type="InterPro" id="IPR015016">
    <property type="entry name" value="SF3b_su1"/>
</dbReference>
<gene>
    <name evidence="10" type="ORF">HNY73_022289</name>
</gene>
<feature type="region of interest" description="Disordered" evidence="8">
    <location>
        <begin position="101"/>
        <end position="121"/>
    </location>
</feature>
<feature type="domain" description="TOG" evidence="9">
    <location>
        <begin position="785"/>
        <end position="1025"/>
    </location>
</feature>
<feature type="compositionally biased region" description="Basic and acidic residues" evidence="8">
    <location>
        <begin position="162"/>
        <end position="188"/>
    </location>
</feature>
<dbReference type="PANTHER" id="PTHR12097">
    <property type="entry name" value="SPLICING FACTOR 3B, SUBUNIT 1-RELATED"/>
    <property type="match status" value="1"/>
</dbReference>
<feature type="region of interest" description="Disordered" evidence="8">
    <location>
        <begin position="20"/>
        <end position="41"/>
    </location>
</feature>
<dbReference type="Gene3D" id="1.25.10.10">
    <property type="entry name" value="Leucine-rich Repeat Variant"/>
    <property type="match status" value="2"/>
</dbReference>
<feature type="region of interest" description="Disordered" evidence="8">
    <location>
        <begin position="135"/>
        <end position="361"/>
    </location>
</feature>